<keyword evidence="1" id="KW-1133">Transmembrane helix</keyword>
<dbReference type="Proteomes" id="UP000288024">
    <property type="component" value="Unassembled WGS sequence"/>
</dbReference>
<dbReference type="GO" id="GO:0005886">
    <property type="term" value="C:plasma membrane"/>
    <property type="evidence" value="ECO:0007669"/>
    <property type="project" value="UniProtKB-SubCell"/>
</dbReference>
<comment type="caution">
    <text evidence="2">The sequence shown here is derived from an EMBL/GenBank/DDBJ whole genome shotgun (WGS) entry which is preliminary data.</text>
</comment>
<dbReference type="RefSeq" id="WP_127738920.1">
    <property type="nucleotide sequence ID" value="NZ_CAJCKN010000004.1"/>
</dbReference>
<dbReference type="PANTHER" id="PTHR37305">
    <property type="entry name" value="INTEGRAL MEMBRANE PROTEIN-RELATED"/>
    <property type="match status" value="1"/>
</dbReference>
<keyword evidence="1" id="KW-0812">Transmembrane</keyword>
<dbReference type="EMBL" id="RZTZ01000005">
    <property type="protein sequence ID" value="RVT61463.1"/>
    <property type="molecule type" value="Genomic_DNA"/>
</dbReference>
<protein>
    <recommendedName>
        <fullName evidence="4">ABC transporter permease</fullName>
    </recommendedName>
</protein>
<feature type="transmembrane region" description="Helical" evidence="1">
    <location>
        <begin position="114"/>
        <end position="134"/>
    </location>
</feature>
<feature type="transmembrane region" description="Helical" evidence="1">
    <location>
        <begin position="154"/>
        <end position="187"/>
    </location>
</feature>
<keyword evidence="3" id="KW-1185">Reference proteome</keyword>
<evidence type="ECO:0000313" key="3">
    <source>
        <dbReference type="Proteomes" id="UP000288024"/>
    </source>
</evidence>
<dbReference type="AlphaFoldDB" id="A0A3S2UF05"/>
<accession>A0A3S2UF05</accession>
<evidence type="ECO:0000313" key="2">
    <source>
        <dbReference type="EMBL" id="RVT61463.1"/>
    </source>
</evidence>
<keyword evidence="1" id="KW-0472">Membrane</keyword>
<proteinExistence type="predicted"/>
<name>A0A3S2UF05_9BACI</name>
<feature type="transmembrane region" description="Helical" evidence="1">
    <location>
        <begin position="243"/>
        <end position="266"/>
    </location>
</feature>
<feature type="transmembrane region" description="Helical" evidence="1">
    <location>
        <begin position="296"/>
        <end position="320"/>
    </location>
</feature>
<feature type="transmembrane region" description="Helical" evidence="1">
    <location>
        <begin position="218"/>
        <end position="236"/>
    </location>
</feature>
<gene>
    <name evidence="2" type="ORF">EM808_14520</name>
</gene>
<dbReference type="Pfam" id="PF12679">
    <property type="entry name" value="ABC2_membrane_2"/>
    <property type="match status" value="1"/>
</dbReference>
<dbReference type="PANTHER" id="PTHR37305:SF1">
    <property type="entry name" value="MEMBRANE PROTEIN"/>
    <property type="match status" value="1"/>
</dbReference>
<reference evidence="2 3" key="1">
    <citation type="submission" date="2019-01" db="EMBL/GenBank/DDBJ databases">
        <title>Bacillus sp. M5HDSG1-1, whole genome shotgun sequence.</title>
        <authorList>
            <person name="Tuo L."/>
        </authorList>
    </citation>
    <scope>NUCLEOTIDE SEQUENCE [LARGE SCALE GENOMIC DNA]</scope>
    <source>
        <strain evidence="2 3">M5HDSG1-1</strain>
    </source>
</reference>
<sequence>MIGLIQNELIKIFEKKMSWIFAIILILGLIGSAVLEMKVSDQQKEDDWKVQVQSEINKLEKKMEKAPSYNDLKEDEYPSEGTKEDIQSQIDDFNGNLTDNVNPYTTSWSYLGDFGIAMKSLITLFVVIVCAGNISSEFSDGTIKQLLIRPHRRWAILLSKYIAILIYSIFLLAVLAIAGYLVSIAFFGTAGFNDNIYAYNSAYSPETVSGGVYFLQNLAYYLPGLILILTLAFMLSTLFKNQAIAVGIGIFVLFFSSTVGSIIVGLSEKYAWTKALIFPHLDQTVFIMDDKILTNITMPISLGILGVYYIIFMFITFFFFQKRDISI</sequence>
<evidence type="ECO:0008006" key="4">
    <source>
        <dbReference type="Google" id="ProtNLM"/>
    </source>
</evidence>
<organism evidence="2 3">
    <name type="scientific">Niallia taxi</name>
    <dbReference type="NCBI Taxonomy" id="2499688"/>
    <lineage>
        <taxon>Bacteria</taxon>
        <taxon>Bacillati</taxon>
        <taxon>Bacillota</taxon>
        <taxon>Bacilli</taxon>
        <taxon>Bacillales</taxon>
        <taxon>Bacillaceae</taxon>
        <taxon>Niallia</taxon>
    </lineage>
</organism>
<evidence type="ECO:0000256" key="1">
    <source>
        <dbReference type="SAM" id="Phobius"/>
    </source>
</evidence>
<dbReference type="GO" id="GO:0140359">
    <property type="term" value="F:ABC-type transporter activity"/>
    <property type="evidence" value="ECO:0007669"/>
    <property type="project" value="InterPro"/>
</dbReference>
<feature type="transmembrane region" description="Helical" evidence="1">
    <location>
        <begin position="17"/>
        <end position="35"/>
    </location>
</feature>